<feature type="transmembrane region" description="Helical" evidence="6">
    <location>
        <begin position="6"/>
        <end position="24"/>
    </location>
</feature>
<comment type="caution">
    <text evidence="7">The sequence shown here is derived from an EMBL/GenBank/DDBJ whole genome shotgun (WGS) entry which is preliminary data.</text>
</comment>
<keyword evidence="6" id="KW-1133">Transmembrane helix</keyword>
<dbReference type="AlphaFoldDB" id="A0A2R7Z3B2"/>
<keyword evidence="6" id="KW-0812">Transmembrane</keyword>
<comment type="similarity">
    <text evidence="2">Belongs to the RmuC family.</text>
</comment>
<dbReference type="EMBL" id="PYXZ01000001">
    <property type="protein sequence ID" value="PUA83044.1"/>
    <property type="molecule type" value="Genomic_DNA"/>
</dbReference>
<dbReference type="PANTHER" id="PTHR30563:SF0">
    <property type="entry name" value="DNA RECOMBINATION PROTEIN RMUC"/>
    <property type="match status" value="1"/>
</dbReference>
<dbReference type="InterPro" id="IPR003798">
    <property type="entry name" value="DNA_recombination_RmuC"/>
</dbReference>
<evidence type="ECO:0000256" key="4">
    <source>
        <dbReference type="ARBA" id="ARBA00023172"/>
    </source>
</evidence>
<name>A0A2R7Z3B2_9ACTN</name>
<evidence type="ECO:0000256" key="1">
    <source>
        <dbReference type="ARBA" id="ARBA00003416"/>
    </source>
</evidence>
<feature type="region of interest" description="Disordered" evidence="5">
    <location>
        <begin position="333"/>
        <end position="388"/>
    </location>
</feature>
<evidence type="ECO:0000313" key="7">
    <source>
        <dbReference type="EMBL" id="PUA83044.1"/>
    </source>
</evidence>
<keyword evidence="4" id="KW-0233">DNA recombination</keyword>
<evidence type="ECO:0000256" key="6">
    <source>
        <dbReference type="SAM" id="Phobius"/>
    </source>
</evidence>
<dbReference type="Proteomes" id="UP000244867">
    <property type="component" value="Unassembled WGS sequence"/>
</dbReference>
<dbReference type="OrthoDB" id="370725at2"/>
<keyword evidence="8" id="KW-1185">Reference proteome</keyword>
<feature type="compositionally biased region" description="Basic and acidic residues" evidence="5">
    <location>
        <begin position="378"/>
        <end position="388"/>
    </location>
</feature>
<proteinExistence type="inferred from homology"/>
<organism evidence="7 8">
    <name type="scientific">Nocardioides currus</name>
    <dbReference type="NCBI Taxonomy" id="2133958"/>
    <lineage>
        <taxon>Bacteria</taxon>
        <taxon>Bacillati</taxon>
        <taxon>Actinomycetota</taxon>
        <taxon>Actinomycetes</taxon>
        <taxon>Propionibacteriales</taxon>
        <taxon>Nocardioidaceae</taxon>
        <taxon>Nocardioides</taxon>
    </lineage>
</organism>
<dbReference type="GO" id="GO:0006310">
    <property type="term" value="P:DNA recombination"/>
    <property type="evidence" value="ECO:0007669"/>
    <property type="project" value="UniProtKB-KW"/>
</dbReference>
<dbReference type="Pfam" id="PF02646">
    <property type="entry name" value="RmuC"/>
    <property type="match status" value="1"/>
</dbReference>
<evidence type="ECO:0000256" key="2">
    <source>
        <dbReference type="ARBA" id="ARBA00009840"/>
    </source>
</evidence>
<evidence type="ECO:0000256" key="3">
    <source>
        <dbReference type="ARBA" id="ARBA00023054"/>
    </source>
</evidence>
<comment type="function">
    <text evidence="1">Involved in DNA recombination.</text>
</comment>
<keyword evidence="3" id="KW-0175">Coiled coil</keyword>
<accession>A0A2R7Z3B2</accession>
<dbReference type="PANTHER" id="PTHR30563">
    <property type="entry name" value="DNA RECOMBINATION PROTEIN RMUC"/>
    <property type="match status" value="1"/>
</dbReference>
<evidence type="ECO:0000313" key="8">
    <source>
        <dbReference type="Proteomes" id="UP000244867"/>
    </source>
</evidence>
<evidence type="ECO:0000256" key="5">
    <source>
        <dbReference type="SAM" id="MobiDB-lite"/>
    </source>
</evidence>
<gene>
    <name evidence="7" type="ORF">C7S10_00110</name>
</gene>
<sequence>MEILTILVMLGVGLALGFGLGWLASRARPRDEGVLAALTARGQEQAVLREGLDRLGDQLRDLDHDRATWQGQFSQQVSDMRLTTESLRRETSSLATALRKPQVRGRWGELHLRRAIELAGLVSRCDFTEQAQLADGVLRPDVVVHLAGGKSVVIDAKVSLEAFLDAASSEDDDEREAHLQRHVRQLRTHVDQLAAKAYWRSLDETPEFVVMFVPAEAFLSAALDTQADLLEHAASKHVILATPTTLIALLRTVAHGWSHETLAAQASEVRRLGAELHQRLGSLGAHLDKLGRSLGAAVTAYNAGVGSLEGRVLVTARRFTDLGVTTDELAAPRQVEEAPRSLSAPELDHDDFAALGDLARPGPSEETLFDDSATRPAPRPDEPRIRRA</sequence>
<protein>
    <submittedName>
        <fullName evidence="7">DNA recombination protein RmuC</fullName>
    </submittedName>
</protein>
<reference evidence="7 8" key="1">
    <citation type="submission" date="2018-03" db="EMBL/GenBank/DDBJ databases">
        <authorList>
            <person name="Keele B.F."/>
        </authorList>
    </citation>
    <scope>NUCLEOTIDE SEQUENCE [LARGE SCALE GENOMIC DNA]</scope>
    <source>
        <strain evidence="7 8">IB-3</strain>
    </source>
</reference>
<keyword evidence="6" id="KW-0472">Membrane</keyword>
<dbReference type="RefSeq" id="WP_108343229.1">
    <property type="nucleotide sequence ID" value="NZ_PYXZ01000001.1"/>
</dbReference>